<organism evidence="12 13">
    <name type="scientific">Frankliniella occidentalis</name>
    <name type="common">Western flower thrips</name>
    <name type="synonym">Euthrips occidentalis</name>
    <dbReference type="NCBI Taxonomy" id="133901"/>
    <lineage>
        <taxon>Eukaryota</taxon>
        <taxon>Metazoa</taxon>
        <taxon>Ecdysozoa</taxon>
        <taxon>Arthropoda</taxon>
        <taxon>Hexapoda</taxon>
        <taxon>Insecta</taxon>
        <taxon>Pterygota</taxon>
        <taxon>Neoptera</taxon>
        <taxon>Paraneoptera</taxon>
        <taxon>Thysanoptera</taxon>
        <taxon>Terebrantia</taxon>
        <taxon>Thripoidea</taxon>
        <taxon>Thripidae</taxon>
        <taxon>Frankliniella</taxon>
    </lineage>
</organism>
<gene>
    <name evidence="13" type="primary">LOC113209850</name>
</gene>
<comment type="subcellular location">
    <subcellularLocation>
        <location evidence="1">Secreted</location>
    </subcellularLocation>
</comment>
<evidence type="ECO:0000256" key="6">
    <source>
        <dbReference type="ARBA" id="ARBA00023157"/>
    </source>
</evidence>
<dbReference type="InterPro" id="IPR015615">
    <property type="entry name" value="TGF-beta-rel"/>
</dbReference>
<accession>A0A6J1SVL1</accession>
<proteinExistence type="inferred from homology"/>
<name>A0A6J1SVL1_FRAOC</name>
<dbReference type="SMART" id="SM00204">
    <property type="entry name" value="TGFB"/>
    <property type="match status" value="1"/>
</dbReference>
<evidence type="ECO:0000259" key="11">
    <source>
        <dbReference type="PROSITE" id="PS51362"/>
    </source>
</evidence>
<evidence type="ECO:0000256" key="3">
    <source>
        <dbReference type="ARBA" id="ARBA00022525"/>
    </source>
</evidence>
<dbReference type="FunFam" id="2.10.90.10:FF:000001">
    <property type="entry name" value="Bone morphogenetic protein 4"/>
    <property type="match status" value="1"/>
</dbReference>
<dbReference type="PANTHER" id="PTHR11848">
    <property type="entry name" value="TGF-BETA FAMILY"/>
    <property type="match status" value="1"/>
</dbReference>
<dbReference type="GO" id="GO:0008083">
    <property type="term" value="F:growth factor activity"/>
    <property type="evidence" value="ECO:0007669"/>
    <property type="project" value="UniProtKB-KW"/>
</dbReference>
<dbReference type="InterPro" id="IPR001111">
    <property type="entry name" value="TGF-b_propeptide"/>
</dbReference>
<dbReference type="GO" id="GO:0005615">
    <property type="term" value="C:extracellular space"/>
    <property type="evidence" value="ECO:0007669"/>
    <property type="project" value="TreeGrafter"/>
</dbReference>
<evidence type="ECO:0000256" key="1">
    <source>
        <dbReference type="ARBA" id="ARBA00004613"/>
    </source>
</evidence>
<dbReference type="InterPro" id="IPR001839">
    <property type="entry name" value="TGF-b_C"/>
</dbReference>
<dbReference type="CTD" id="33474"/>
<feature type="signal peptide" evidence="10">
    <location>
        <begin position="1"/>
        <end position="21"/>
    </location>
</feature>
<protein>
    <submittedName>
        <fullName evidence="13">Inhibin beta E chain</fullName>
    </submittedName>
</protein>
<dbReference type="PANTHER" id="PTHR11848:SF298">
    <property type="entry name" value="DAWDLE, ISOFORM A"/>
    <property type="match status" value="1"/>
</dbReference>
<keyword evidence="4 10" id="KW-0732">Signal</keyword>
<dbReference type="PRINTS" id="PR00669">
    <property type="entry name" value="INHIBINA"/>
</dbReference>
<dbReference type="GeneID" id="113209850"/>
<dbReference type="OrthoDB" id="6516235at2759"/>
<keyword evidence="3" id="KW-0964">Secreted</keyword>
<keyword evidence="6" id="KW-1015">Disulfide bond</keyword>
<dbReference type="Proteomes" id="UP000504606">
    <property type="component" value="Unplaced"/>
</dbReference>
<evidence type="ECO:0000256" key="4">
    <source>
        <dbReference type="ARBA" id="ARBA00022729"/>
    </source>
</evidence>
<dbReference type="RefSeq" id="XP_026283360.1">
    <property type="nucleotide sequence ID" value="XM_026427575.2"/>
</dbReference>
<comment type="similarity">
    <text evidence="2 8">Belongs to the TGF-beta family.</text>
</comment>
<dbReference type="Gene3D" id="2.60.120.970">
    <property type="match status" value="1"/>
</dbReference>
<dbReference type="PROSITE" id="PS00250">
    <property type="entry name" value="TGF_BETA_1"/>
    <property type="match status" value="1"/>
</dbReference>
<evidence type="ECO:0000256" key="2">
    <source>
        <dbReference type="ARBA" id="ARBA00006656"/>
    </source>
</evidence>
<feature type="chain" id="PRO_5026801756" evidence="10">
    <location>
        <begin position="22"/>
        <end position="424"/>
    </location>
</feature>
<keyword evidence="5 8" id="KW-0339">Growth factor</keyword>
<keyword evidence="7" id="KW-0325">Glycoprotein</keyword>
<dbReference type="PROSITE" id="PS51362">
    <property type="entry name" value="TGF_BETA_2"/>
    <property type="match status" value="1"/>
</dbReference>
<reference evidence="13" key="1">
    <citation type="submission" date="2025-08" db="UniProtKB">
        <authorList>
            <consortium name="RefSeq"/>
        </authorList>
    </citation>
    <scope>IDENTIFICATION</scope>
    <source>
        <tissue evidence="13">Whole organism</tissue>
    </source>
</reference>
<evidence type="ECO:0000256" key="5">
    <source>
        <dbReference type="ARBA" id="ARBA00023030"/>
    </source>
</evidence>
<evidence type="ECO:0000313" key="13">
    <source>
        <dbReference type="RefSeq" id="XP_026283360.1"/>
    </source>
</evidence>
<dbReference type="GO" id="GO:0005125">
    <property type="term" value="F:cytokine activity"/>
    <property type="evidence" value="ECO:0007669"/>
    <property type="project" value="TreeGrafter"/>
</dbReference>
<dbReference type="Gene3D" id="2.10.90.10">
    <property type="entry name" value="Cystine-knot cytokines"/>
    <property type="match status" value="1"/>
</dbReference>
<sequence length="424" mass="46615">MQLPVVTRTLLVALVAGLVATTAPPTAPAQLDAAAPSEPAAGEAAEHRHLGTAWSTLFSAEGSPPHRRRHHHRGHHQHAPASCPSCGLRREMLEEGLNDDLTALRIEFVKQQILKKLGLKEPPKVNKPSSVMPKPLALAGLALPVPPRRREDDSEDFYGRTDQVILFPTDQDGKKLGQCPGDDASPAKTSCFLFKLPPDIQAEEVTQADLWLYRRPLSAGGADNVTLAVSEVANWDLDESFQRRSALVSEPVIDKEGWVKLDLARAVKFWFQYNELLKMVEAAGVPVEADGAFKPFLVIATSPGNKVRRSKRNAKCVPGMAECCRDNLYVSFKDIGWDDWILQPLGYEAYFCRGSCTTAASLTITGSHHNAIIRRLMQTGKKVDLVPCCTPTKYSEISLLYINNNNTYIQKTLPNMVVEACGCN</sequence>
<evidence type="ECO:0000313" key="12">
    <source>
        <dbReference type="Proteomes" id="UP000504606"/>
    </source>
</evidence>
<evidence type="ECO:0000256" key="7">
    <source>
        <dbReference type="ARBA" id="ARBA00023180"/>
    </source>
</evidence>
<dbReference type="SUPFAM" id="SSF57501">
    <property type="entry name" value="Cystine-knot cytokines"/>
    <property type="match status" value="1"/>
</dbReference>
<dbReference type="CDD" id="cd13752">
    <property type="entry name" value="TGF_beta_INHB"/>
    <property type="match status" value="1"/>
</dbReference>
<feature type="region of interest" description="Disordered" evidence="9">
    <location>
        <begin position="58"/>
        <end position="83"/>
    </location>
</feature>
<dbReference type="Pfam" id="PF00019">
    <property type="entry name" value="TGF_beta"/>
    <property type="match status" value="1"/>
</dbReference>
<evidence type="ECO:0000256" key="8">
    <source>
        <dbReference type="RuleBase" id="RU000354"/>
    </source>
</evidence>
<feature type="compositionally biased region" description="Basic residues" evidence="9">
    <location>
        <begin position="65"/>
        <end position="78"/>
    </location>
</feature>
<feature type="domain" description="TGF-beta family profile" evidence="11">
    <location>
        <begin position="306"/>
        <end position="424"/>
    </location>
</feature>
<evidence type="ECO:0000256" key="9">
    <source>
        <dbReference type="SAM" id="MobiDB-lite"/>
    </source>
</evidence>
<dbReference type="KEGG" id="foc:113209850"/>
<keyword evidence="12" id="KW-1185">Reference proteome</keyword>
<dbReference type="AlphaFoldDB" id="A0A6J1SVL1"/>
<dbReference type="Pfam" id="PF00688">
    <property type="entry name" value="TGFb_propeptide"/>
    <property type="match status" value="1"/>
</dbReference>
<dbReference type="InterPro" id="IPR017948">
    <property type="entry name" value="TGFb_CS"/>
</dbReference>
<evidence type="ECO:0000256" key="10">
    <source>
        <dbReference type="SAM" id="SignalP"/>
    </source>
</evidence>
<dbReference type="InterPro" id="IPR029034">
    <property type="entry name" value="Cystine-knot_cytokine"/>
</dbReference>